<name>A0A1E8BLN4_BACMY</name>
<dbReference type="InterPro" id="IPR027417">
    <property type="entry name" value="P-loop_NTPase"/>
</dbReference>
<reference evidence="1 2" key="1">
    <citation type="submission" date="2016-05" db="EMBL/GenBank/DDBJ databases">
        <title>Bacillus thuringiensis and Bacillus weihenstephanensis as novel biocontrol agents of wilt causing Verticillium species.</title>
        <authorList>
            <person name="Hollensteiner J."/>
            <person name="Wemheuer F."/>
            <person name="Harting R."/>
            <person name="Kolarzyk A."/>
            <person name="Diaz-Valerio S."/>
            <person name="Poehlein A."/>
            <person name="Brzuszkiewicz E."/>
            <person name="Nesemann K."/>
            <person name="Braus-Stromeyer S."/>
            <person name="Braus G."/>
            <person name="Daniel R."/>
            <person name="Liesegang H."/>
        </authorList>
    </citation>
    <scope>NUCLEOTIDE SEQUENCE [LARGE SCALE GENOMIC DNA]</scope>
    <source>
        <strain evidence="1 2">GOE11</strain>
    </source>
</reference>
<dbReference type="Gene3D" id="3.40.50.300">
    <property type="entry name" value="P-loop containing nucleotide triphosphate hydrolases"/>
    <property type="match status" value="1"/>
</dbReference>
<dbReference type="EMBL" id="LXLX01000034">
    <property type="protein sequence ID" value="OFD92216.1"/>
    <property type="molecule type" value="Genomic_DNA"/>
</dbReference>
<dbReference type="PATRIC" id="fig|86662.28.peg.3034"/>
<organism evidence="1 2">
    <name type="scientific">Bacillus mycoides</name>
    <dbReference type="NCBI Taxonomy" id="1405"/>
    <lineage>
        <taxon>Bacteria</taxon>
        <taxon>Bacillati</taxon>
        <taxon>Bacillota</taxon>
        <taxon>Bacilli</taxon>
        <taxon>Bacillales</taxon>
        <taxon>Bacillaceae</taxon>
        <taxon>Bacillus</taxon>
        <taxon>Bacillus cereus group</taxon>
    </lineage>
</organism>
<dbReference type="Proteomes" id="UP000175835">
    <property type="component" value="Unassembled WGS sequence"/>
</dbReference>
<dbReference type="SUPFAM" id="SSF52540">
    <property type="entry name" value="P-loop containing nucleoside triphosphate hydrolases"/>
    <property type="match status" value="1"/>
</dbReference>
<accession>A0A1E8BLN4</accession>
<gene>
    <name evidence="1" type="ORF">BWGOE11_29600</name>
</gene>
<dbReference type="RefSeq" id="WP_070146639.1">
    <property type="nucleotide sequence ID" value="NZ_LXLX01000034.1"/>
</dbReference>
<evidence type="ECO:0000313" key="2">
    <source>
        <dbReference type="Proteomes" id="UP000175835"/>
    </source>
</evidence>
<proteinExistence type="predicted"/>
<protein>
    <submittedName>
        <fullName evidence="1">Uncharacterized protein</fullName>
    </submittedName>
</protein>
<evidence type="ECO:0000313" key="1">
    <source>
        <dbReference type="EMBL" id="OFD92216.1"/>
    </source>
</evidence>
<comment type="caution">
    <text evidence="1">The sequence shown here is derived from an EMBL/GenBank/DDBJ whole genome shotgun (WGS) entry which is preliminary data.</text>
</comment>
<dbReference type="AlphaFoldDB" id="A0A1E8BLN4"/>
<sequence>MSIVKTETLSFKEKKIVEDTYLIGRLVPEEYKIPIRIDESGNIRFVIQSLSPEPNSLKNIMLNNEDTYITYDNRQSDFLNQYNYFNAINKKEKLEEILKDKLLVFKPVIRERKHGDGYFYNFNIQFAEIATSEKLNEKYVSIPIISNLSKAEFEECLLTSKTFILEDYNHSLEIPEFILCENYIYQFQNVEHLRQNRARSNAYICDHPHEVMKFRLTDEWQDMFKILCRNVYFISITDLSEIRDWVQDIGVKIIPNLAVLDGNTSNIENKIEWNGDHKLEKNSERNLLSNEFVQEYRFIENIKEKAYEEGLIYKKSDIVNLHMALKTSNFSILGGMSGTGKTQLARIYAETLGLEEGETLLTIPVSPAFTEPSDLLGYLNQQAGIYLEADTGLVSFLKKAENAPDKMFMVIFDEMNLGQVEHYFSDFISLLELPENNRVLKLFAPKSHCIQDELRKGISIGRNVLFVGTANLDETTKDFSNRMLDRSNLILLEKLTFSEAKKIEQEYAKRFVEFNEESTGGLATHSNISTSNFKTWIHPNTRVLNLSDEEVELLDQLHLAISNYDSQTGVSFRIVKSIGQYLSNIPINKDGLMYLERMQAFDYQIKQRILTKVRGHREQIQDLVGMVNPNGEYEKGELIGIISEFGTFSCSRDYIIQKAKELMRNGYTL</sequence>